<sequence>MERTSILTGETITTASVFRTNNQVVLETTDLNELYENTEHNILESLSSLQQLGSGCRFVSVEMMEINIIEYNPIKAKSYIPLDKKLGNKNAIIYIKNEDNQCFKWCVARALNPKDNHPKRVDKEIKNQSENINWDNIEFPVSLNQITQFENNNRDTSVNVFGYENSEVHIKEVHVSKNNERKHLIDLLLISNGETNHYYLIKSLGRLLSSRHQHKVYYCRNRLLEFNSEESLSNHKRYCETHDSVCIELPQQKSTMQFASRNKSMRVPNPVTFTSTNETDDVVQIFVDSLEKGIKKICNKIKFPKRMILTDENKHDFNAAISCHICGRDLENDKVRDHCHITGKYKDAAHQIKLSGGKLNCIPNNEEKYISFSKEIKVDEFINKGEFSKRPVKNIGKLYSGKKLDLLLRKGIYPYNWVDSIDRFNETQSQPKESFFSRLNSEGISDDDYSHAQIVRKEFNCESFRDYHDLYVSDVLLLPDVFENFRDVYTDSLAYEIKTEDVYADIANDIESKFDTSEFDKNHPAINNVGLKVGVNKKVIGMFKDESGRAQIEEFVGLRSKLYSYKVHGEEKKKCKGVRKNVVKNYITHEDYKNCLLNKMEHIRRMNVIKSYKNEIYTEEINKVALSAEDDKRVILEDGIHTLAYGHCILKENNL</sequence>
<gene>
    <name evidence="2" type="primary">LOC136087916</name>
</gene>
<dbReference type="SUPFAM" id="SSF56672">
    <property type="entry name" value="DNA/RNA polymerases"/>
    <property type="match status" value="1"/>
</dbReference>
<dbReference type="Proteomes" id="UP001652625">
    <property type="component" value="Chromosome 12"/>
</dbReference>
<proteinExistence type="predicted"/>
<accession>A0ABM4D060</accession>
<dbReference type="InterPro" id="IPR043502">
    <property type="entry name" value="DNA/RNA_pol_sf"/>
</dbReference>
<dbReference type="PANTHER" id="PTHR31511:SF12">
    <property type="entry name" value="RHO TERMINATION FACTOR N-TERMINAL DOMAIN-CONTAINING PROTEIN"/>
    <property type="match status" value="1"/>
</dbReference>
<evidence type="ECO:0000313" key="2">
    <source>
        <dbReference type="RefSeq" id="XP_065667615.1"/>
    </source>
</evidence>
<keyword evidence="1" id="KW-1185">Reference proteome</keyword>
<organism evidence="1 2">
    <name type="scientific">Hydra vulgaris</name>
    <name type="common">Hydra</name>
    <name type="synonym">Hydra attenuata</name>
    <dbReference type="NCBI Taxonomy" id="6087"/>
    <lineage>
        <taxon>Eukaryota</taxon>
        <taxon>Metazoa</taxon>
        <taxon>Cnidaria</taxon>
        <taxon>Hydrozoa</taxon>
        <taxon>Hydroidolina</taxon>
        <taxon>Anthoathecata</taxon>
        <taxon>Aplanulata</taxon>
        <taxon>Hydridae</taxon>
        <taxon>Hydra</taxon>
    </lineage>
</organism>
<reference evidence="2" key="1">
    <citation type="submission" date="2025-08" db="UniProtKB">
        <authorList>
            <consortium name="RefSeq"/>
        </authorList>
    </citation>
    <scope>IDENTIFICATION</scope>
</reference>
<protein>
    <submittedName>
        <fullName evidence="2">Uncharacterized protein LOC136087916</fullName>
    </submittedName>
</protein>
<dbReference type="GeneID" id="136087916"/>
<dbReference type="RefSeq" id="XP_065667615.1">
    <property type="nucleotide sequence ID" value="XM_065811543.1"/>
</dbReference>
<name>A0ABM4D060_HYDVU</name>
<evidence type="ECO:0000313" key="1">
    <source>
        <dbReference type="Proteomes" id="UP001652625"/>
    </source>
</evidence>
<dbReference type="PANTHER" id="PTHR31511">
    <property type="entry name" value="PROTEIN CBG23764"/>
    <property type="match status" value="1"/>
</dbReference>